<dbReference type="InterPro" id="IPR056095">
    <property type="entry name" value="DUF7678"/>
</dbReference>
<dbReference type="EMBL" id="JAAYVO010000120">
    <property type="protein sequence ID" value="NLH36117.1"/>
    <property type="molecule type" value="Genomic_DNA"/>
</dbReference>
<evidence type="ECO:0000313" key="2">
    <source>
        <dbReference type="EMBL" id="NLH36117.1"/>
    </source>
</evidence>
<evidence type="ECO:0000259" key="1">
    <source>
        <dbReference type="Pfam" id="PF24726"/>
    </source>
</evidence>
<dbReference type="Proteomes" id="UP000559962">
    <property type="component" value="Unassembled WGS sequence"/>
</dbReference>
<organism evidence="2 3">
    <name type="scientific">Pseudolactococcus chungangensis</name>
    <dbReference type="NCBI Taxonomy" id="451457"/>
    <lineage>
        <taxon>Bacteria</taxon>
        <taxon>Bacillati</taxon>
        <taxon>Bacillota</taxon>
        <taxon>Bacilli</taxon>
        <taxon>Lactobacillales</taxon>
        <taxon>Streptococcaceae</taxon>
        <taxon>Pseudolactococcus</taxon>
    </lineage>
</organism>
<protein>
    <recommendedName>
        <fullName evidence="1">DUF7678 domain-containing protein</fullName>
    </recommendedName>
</protein>
<gene>
    <name evidence="2" type="ORF">GX453_08915</name>
</gene>
<feature type="domain" description="DUF7678" evidence="1">
    <location>
        <begin position="1"/>
        <end position="74"/>
    </location>
</feature>
<dbReference type="AlphaFoldDB" id="A0A847J413"/>
<proteinExistence type="predicted"/>
<dbReference type="Pfam" id="PF24726">
    <property type="entry name" value="DUF7678"/>
    <property type="match status" value="1"/>
</dbReference>
<evidence type="ECO:0000313" key="3">
    <source>
        <dbReference type="Proteomes" id="UP000559962"/>
    </source>
</evidence>
<name>A0A847J413_9LACT</name>
<reference evidence="2 3" key="1">
    <citation type="journal article" date="2020" name="Biotechnol. Biofuels">
        <title>New insights from the biogas microbiome by comprehensive genome-resolved metagenomics of nearly 1600 species originating from multiple anaerobic digesters.</title>
        <authorList>
            <person name="Campanaro S."/>
            <person name="Treu L."/>
            <person name="Rodriguez-R L.M."/>
            <person name="Kovalovszki A."/>
            <person name="Ziels R.M."/>
            <person name="Maus I."/>
            <person name="Zhu X."/>
            <person name="Kougias P.G."/>
            <person name="Basile A."/>
            <person name="Luo G."/>
            <person name="Schluter A."/>
            <person name="Konstantinidis K.T."/>
            <person name="Angelidaki I."/>
        </authorList>
    </citation>
    <scope>NUCLEOTIDE SEQUENCE [LARGE SCALE GENOMIC DNA]</scope>
    <source>
        <strain evidence="2">AS27yjCOA_61</strain>
    </source>
</reference>
<sequence>MWSEGILSIEGKEVSYCLNHFEEPSKFGIEKGRISKLELRAEKAIICNYDRGWDVKATTNLAKKALKQLLAEFN</sequence>
<accession>A0A847J413</accession>
<comment type="caution">
    <text evidence="2">The sequence shown here is derived from an EMBL/GenBank/DDBJ whole genome shotgun (WGS) entry which is preliminary data.</text>
</comment>